<keyword evidence="3 6" id="KW-0732">Signal</keyword>
<dbReference type="AlphaFoldDB" id="A0A6H0KKV5"/>
<proteinExistence type="inferred from homology"/>
<dbReference type="InterPro" id="IPR011990">
    <property type="entry name" value="TPR-like_helical_dom_sf"/>
</dbReference>
<organism evidence="9 10">
    <name type="scientific">Bacteroides faecium</name>
    <dbReference type="NCBI Taxonomy" id="2715212"/>
    <lineage>
        <taxon>Bacteria</taxon>
        <taxon>Pseudomonadati</taxon>
        <taxon>Bacteroidota</taxon>
        <taxon>Bacteroidia</taxon>
        <taxon>Bacteroidales</taxon>
        <taxon>Bacteroidaceae</taxon>
        <taxon>Bacteroides</taxon>
    </lineage>
</organism>
<keyword evidence="10" id="KW-1185">Reference proteome</keyword>
<comment type="similarity">
    <text evidence="2">Belongs to the SusD family.</text>
</comment>
<evidence type="ECO:0000259" key="7">
    <source>
        <dbReference type="Pfam" id="PF07980"/>
    </source>
</evidence>
<dbReference type="RefSeq" id="WP_167961775.1">
    <property type="nucleotide sequence ID" value="NZ_CP050831.1"/>
</dbReference>
<dbReference type="InterPro" id="IPR033985">
    <property type="entry name" value="SusD-like_N"/>
</dbReference>
<evidence type="ECO:0000313" key="9">
    <source>
        <dbReference type="EMBL" id="QIU94076.1"/>
    </source>
</evidence>
<dbReference type="InterPro" id="IPR012944">
    <property type="entry name" value="SusD_RagB_dom"/>
</dbReference>
<accession>A0A6H0KKV5</accession>
<dbReference type="Proteomes" id="UP000501780">
    <property type="component" value="Chromosome"/>
</dbReference>
<dbReference type="EMBL" id="CP050831">
    <property type="protein sequence ID" value="QIU94076.1"/>
    <property type="molecule type" value="Genomic_DNA"/>
</dbReference>
<evidence type="ECO:0000256" key="3">
    <source>
        <dbReference type="ARBA" id="ARBA00022729"/>
    </source>
</evidence>
<dbReference type="KEGG" id="bfc:BacF7301_07910"/>
<evidence type="ECO:0000256" key="1">
    <source>
        <dbReference type="ARBA" id="ARBA00004442"/>
    </source>
</evidence>
<evidence type="ECO:0000256" key="2">
    <source>
        <dbReference type="ARBA" id="ARBA00006275"/>
    </source>
</evidence>
<dbReference type="SUPFAM" id="SSF48452">
    <property type="entry name" value="TPR-like"/>
    <property type="match status" value="1"/>
</dbReference>
<feature type="domain" description="SusD-like N-terminal" evidence="8">
    <location>
        <begin position="101"/>
        <end position="223"/>
    </location>
</feature>
<keyword evidence="4" id="KW-0472">Membrane</keyword>
<protein>
    <submittedName>
        <fullName evidence="9">RagB/SusD family nutrient uptake outer membrane protein</fullName>
    </submittedName>
</protein>
<reference evidence="9 10" key="1">
    <citation type="submission" date="2020-03" db="EMBL/GenBank/DDBJ databases">
        <title>Genomic analysis of Bacteroides faecium CBA7301.</title>
        <authorList>
            <person name="Kim J."/>
            <person name="Roh S.W."/>
        </authorList>
    </citation>
    <scope>NUCLEOTIDE SEQUENCE [LARGE SCALE GENOMIC DNA]</scope>
    <source>
        <strain evidence="9 10">CBA7301</strain>
    </source>
</reference>
<dbReference type="Pfam" id="PF07980">
    <property type="entry name" value="SusD_RagB"/>
    <property type="match status" value="1"/>
</dbReference>
<sequence>MKKIIFTFLALTTIAFSSCNDNFMERYPTTSLTETTVFGSYNTFKTYSWGLYSVFTNGNLLRRPGTGGSYASALSYQGDINAGYLMRREGGGNSYAFQNISSASSGNGWNFDYIRSVNVMLNNIDNSTMTDTEKEHWRSVGYFFRGYYYAELIARFGDVPWVNKVIGDTDKEIAYGPRTPRKTVADNVLNDLIYAEEHIKEKGDGENTINVHAVRALLSRFCLFEGSWRKYHNLGDYDNYFDACITYSEKLMKSFPTLHGDFGEMLTSDLKGVEGVILYKEYVAKEMTNYVLTHVERTSTHNVEMPQHIVDLYLCKDGKPISTSSQYEWGKTDKTMNSTFRNRDFRLLETVAPPYKVIPSTDNTSWKYTEDEADKEFMDIMGITRYTGYGGGVGEAGKHKVFPLMNWSAAILKQVPHFFTNNGGQGFIVAKSGNYVYRYYNVWDDSKENQGTSDVPIFKMDEILLNEAEAKFEKGAFNQEVADATINKLRKRAKIADMQVSDINANFDPERLDKAIDPVLWEIRRERIIELMGEGFGFYDVRRWKKADLFVNHVQYGQWATKTQIGTGTFVDLQTGYADATGKTEGYIYMYNDPVKAGKGWLDKYYLYQVPTNEIALNPNLAPNNPGWE</sequence>
<feature type="signal peptide" evidence="6">
    <location>
        <begin position="1"/>
        <end position="17"/>
    </location>
</feature>
<evidence type="ECO:0000256" key="6">
    <source>
        <dbReference type="SAM" id="SignalP"/>
    </source>
</evidence>
<evidence type="ECO:0000259" key="8">
    <source>
        <dbReference type="Pfam" id="PF14322"/>
    </source>
</evidence>
<name>A0A6H0KKV5_9BACE</name>
<feature type="chain" id="PRO_5026142776" evidence="6">
    <location>
        <begin position="18"/>
        <end position="629"/>
    </location>
</feature>
<evidence type="ECO:0000313" key="10">
    <source>
        <dbReference type="Proteomes" id="UP000501780"/>
    </source>
</evidence>
<keyword evidence="5" id="KW-0998">Cell outer membrane</keyword>
<dbReference type="PROSITE" id="PS51257">
    <property type="entry name" value="PROKAR_LIPOPROTEIN"/>
    <property type="match status" value="1"/>
</dbReference>
<dbReference type="Pfam" id="PF14322">
    <property type="entry name" value="SusD-like_3"/>
    <property type="match status" value="1"/>
</dbReference>
<comment type="subcellular location">
    <subcellularLocation>
        <location evidence="1">Cell outer membrane</location>
    </subcellularLocation>
</comment>
<feature type="domain" description="RagB/SusD" evidence="7">
    <location>
        <begin position="298"/>
        <end position="628"/>
    </location>
</feature>
<evidence type="ECO:0000256" key="4">
    <source>
        <dbReference type="ARBA" id="ARBA00023136"/>
    </source>
</evidence>
<evidence type="ECO:0000256" key="5">
    <source>
        <dbReference type="ARBA" id="ARBA00023237"/>
    </source>
</evidence>
<dbReference type="Gene3D" id="1.25.40.390">
    <property type="match status" value="1"/>
</dbReference>
<gene>
    <name evidence="9" type="ORF">BacF7301_07910</name>
</gene>
<dbReference type="GO" id="GO:0009279">
    <property type="term" value="C:cell outer membrane"/>
    <property type="evidence" value="ECO:0007669"/>
    <property type="project" value="UniProtKB-SubCell"/>
</dbReference>